<protein>
    <recommendedName>
        <fullName evidence="3">VCBS repeat-containing protein</fullName>
    </recommendedName>
</protein>
<name>A0A934U057_9FLAO</name>
<proteinExistence type="predicted"/>
<comment type="caution">
    <text evidence="1">The sequence shown here is derived from an EMBL/GenBank/DDBJ whole genome shotgun (WGS) entry which is preliminary data.</text>
</comment>
<dbReference type="SUPFAM" id="SSF69318">
    <property type="entry name" value="Integrin alpha N-terminal domain"/>
    <property type="match status" value="1"/>
</dbReference>
<evidence type="ECO:0000313" key="1">
    <source>
        <dbReference type="EMBL" id="MBJ7883331.1"/>
    </source>
</evidence>
<dbReference type="AlphaFoldDB" id="A0A934U057"/>
<evidence type="ECO:0008006" key="3">
    <source>
        <dbReference type="Google" id="ProtNLM"/>
    </source>
</evidence>
<feature type="non-terminal residue" evidence="1">
    <location>
        <position position="1"/>
    </location>
</feature>
<sequence length="73" mass="8245">DIADINNDGLVDIFTLDMLPEGNERQKLLLAPDNFELFELNVSKGFHHQYMRNMLHINSGDGTFQEIGQLAGI</sequence>
<organism evidence="1 2">
    <name type="scientific">Gelidibacter salicanalis</name>
    <dbReference type="NCBI Taxonomy" id="291193"/>
    <lineage>
        <taxon>Bacteria</taxon>
        <taxon>Pseudomonadati</taxon>
        <taxon>Bacteroidota</taxon>
        <taxon>Flavobacteriia</taxon>
        <taxon>Flavobacteriales</taxon>
        <taxon>Flavobacteriaceae</taxon>
        <taxon>Gelidibacter</taxon>
    </lineage>
</organism>
<accession>A0A934U057</accession>
<gene>
    <name evidence="1" type="ORF">JEM65_22205</name>
</gene>
<dbReference type="InterPro" id="IPR028994">
    <property type="entry name" value="Integrin_alpha_N"/>
</dbReference>
<feature type="non-terminal residue" evidence="1">
    <location>
        <position position="73"/>
    </location>
</feature>
<reference evidence="1 2" key="1">
    <citation type="submission" date="2020-09" db="EMBL/GenBank/DDBJ databases">
        <title>Draft genome of Gelidibacter salicanalis PAMC21136.</title>
        <authorList>
            <person name="Park H."/>
        </authorList>
    </citation>
    <scope>NUCLEOTIDE SEQUENCE [LARGE SCALE GENOMIC DNA]</scope>
    <source>
        <strain evidence="1 2">PAMC21136</strain>
    </source>
</reference>
<dbReference type="EMBL" id="JAEHJZ010000662">
    <property type="protein sequence ID" value="MBJ7883331.1"/>
    <property type="molecule type" value="Genomic_DNA"/>
</dbReference>
<keyword evidence="2" id="KW-1185">Reference proteome</keyword>
<dbReference type="Proteomes" id="UP000662373">
    <property type="component" value="Unassembled WGS sequence"/>
</dbReference>
<evidence type="ECO:0000313" key="2">
    <source>
        <dbReference type="Proteomes" id="UP000662373"/>
    </source>
</evidence>
<dbReference type="RefSeq" id="WP_199603955.1">
    <property type="nucleotide sequence ID" value="NZ_JAEHJZ010000662.1"/>
</dbReference>